<comment type="function">
    <text evidence="14">Catalyzes cross-linking of the peptidoglycan cell wall.</text>
</comment>
<dbReference type="InterPro" id="IPR005311">
    <property type="entry name" value="PBP_dimer"/>
</dbReference>
<evidence type="ECO:0000259" key="16">
    <source>
        <dbReference type="Pfam" id="PF03717"/>
    </source>
</evidence>
<comment type="cofactor">
    <cofactor evidence="14">
        <name>Zn(2+)</name>
        <dbReference type="ChEBI" id="CHEBI:29105"/>
    </cofactor>
    <text evidence="14">Binds one Zn(2+) ion per subunit.</text>
</comment>
<protein>
    <recommendedName>
        <fullName evidence="14">Peptidoglycan D,D-transpeptidase MrdA</fullName>
        <ecNumber evidence="14">3.4.16.4</ecNumber>
    </recommendedName>
    <alternativeName>
        <fullName evidence="14">Penicillin-binding protein 2</fullName>
        <shortName evidence="14">PBP-2</shortName>
    </alternativeName>
</protein>
<comment type="pathway">
    <text evidence="14">Cell wall biogenesis; peptidoglycan biosynthesis.</text>
</comment>
<dbReference type="Pfam" id="PF00905">
    <property type="entry name" value="Transpeptidase"/>
    <property type="match status" value="1"/>
</dbReference>
<dbReference type="Gene3D" id="3.30.1390.30">
    <property type="entry name" value="Penicillin-binding protein 2a, domain 3"/>
    <property type="match status" value="1"/>
</dbReference>
<evidence type="ECO:0000256" key="5">
    <source>
        <dbReference type="ARBA" id="ARBA00022645"/>
    </source>
</evidence>
<evidence type="ECO:0000256" key="6">
    <source>
        <dbReference type="ARBA" id="ARBA00022670"/>
    </source>
</evidence>
<dbReference type="Proteomes" id="UP000262878">
    <property type="component" value="Unassembled WGS sequence"/>
</dbReference>
<proteinExistence type="inferred from homology"/>
<evidence type="ECO:0000256" key="13">
    <source>
        <dbReference type="ARBA" id="ARBA00023316"/>
    </source>
</evidence>
<evidence type="ECO:0000313" key="18">
    <source>
        <dbReference type="Proteomes" id="UP000262878"/>
    </source>
</evidence>
<dbReference type="GO" id="GO:0009252">
    <property type="term" value="P:peptidoglycan biosynthetic process"/>
    <property type="evidence" value="ECO:0007669"/>
    <property type="project" value="UniProtKB-UniRule"/>
</dbReference>
<dbReference type="InterPro" id="IPR017790">
    <property type="entry name" value="Penicillin-binding_protein_2"/>
</dbReference>
<keyword evidence="8 14" id="KW-0378">Hydrolase</keyword>
<dbReference type="EMBL" id="DMUP01000143">
    <property type="protein sequence ID" value="HAR56372.1"/>
    <property type="molecule type" value="Genomic_DNA"/>
</dbReference>
<feature type="domain" description="Penicillin-binding protein transpeptidase" evidence="15">
    <location>
        <begin position="271"/>
        <end position="610"/>
    </location>
</feature>
<comment type="caution">
    <text evidence="17">The sequence shown here is derived from an EMBL/GenBank/DDBJ whole genome shotgun (WGS) entry which is preliminary data.</text>
</comment>
<dbReference type="AlphaFoldDB" id="A0A348WPB0"/>
<evidence type="ECO:0000256" key="12">
    <source>
        <dbReference type="ARBA" id="ARBA00023136"/>
    </source>
</evidence>
<accession>A0A348WPB0</accession>
<feature type="transmembrane region" description="Helical" evidence="14">
    <location>
        <begin position="21"/>
        <end position="42"/>
    </location>
</feature>
<evidence type="ECO:0000256" key="3">
    <source>
        <dbReference type="ARBA" id="ARBA00022475"/>
    </source>
</evidence>
<dbReference type="InterPro" id="IPR001460">
    <property type="entry name" value="PCN-bd_Tpept"/>
</dbReference>
<dbReference type="GO" id="GO:0005886">
    <property type="term" value="C:plasma membrane"/>
    <property type="evidence" value="ECO:0007669"/>
    <property type="project" value="UniProtKB-SubCell"/>
</dbReference>
<dbReference type="HAMAP" id="MF_02081">
    <property type="entry name" value="MrdA_transpept"/>
    <property type="match status" value="1"/>
</dbReference>
<dbReference type="PANTHER" id="PTHR30627">
    <property type="entry name" value="PEPTIDOGLYCAN D,D-TRANSPEPTIDASE"/>
    <property type="match status" value="1"/>
</dbReference>
<evidence type="ECO:0000256" key="7">
    <source>
        <dbReference type="ARBA" id="ARBA00022692"/>
    </source>
</evidence>
<evidence type="ECO:0000256" key="9">
    <source>
        <dbReference type="ARBA" id="ARBA00022960"/>
    </source>
</evidence>
<feature type="binding site" evidence="14">
    <location>
        <position position="354"/>
    </location>
    <ligand>
        <name>Zn(2+)</name>
        <dbReference type="ChEBI" id="CHEBI:29105"/>
    </ligand>
</feature>
<keyword evidence="14" id="KW-0862">Zinc</keyword>
<evidence type="ECO:0000259" key="15">
    <source>
        <dbReference type="Pfam" id="PF00905"/>
    </source>
</evidence>
<dbReference type="Gene3D" id="3.90.1310.10">
    <property type="entry name" value="Penicillin-binding protein 2a (Domain 2)"/>
    <property type="match status" value="1"/>
</dbReference>
<feature type="domain" description="Penicillin-binding protein dimerisation" evidence="16">
    <location>
        <begin position="64"/>
        <end position="239"/>
    </location>
</feature>
<dbReference type="GO" id="GO:0006508">
    <property type="term" value="P:proteolysis"/>
    <property type="evidence" value="ECO:0007669"/>
    <property type="project" value="UniProtKB-KW"/>
</dbReference>
<evidence type="ECO:0000256" key="14">
    <source>
        <dbReference type="HAMAP-Rule" id="MF_02081"/>
    </source>
</evidence>
<keyword evidence="10 14" id="KW-0573">Peptidoglycan synthesis</keyword>
<keyword evidence="14" id="KW-0479">Metal-binding</keyword>
<gene>
    <name evidence="14 17" type="primary">mrdA</name>
    <name evidence="17" type="ORF">DCR58_06245</name>
</gene>
<keyword evidence="4 14" id="KW-0997">Cell inner membrane</keyword>
<dbReference type="InterPro" id="IPR012338">
    <property type="entry name" value="Beta-lactam/transpept-like"/>
</dbReference>
<dbReference type="PANTHER" id="PTHR30627:SF2">
    <property type="entry name" value="PEPTIDOGLYCAN D,D-TRANSPEPTIDASE MRDA"/>
    <property type="match status" value="1"/>
</dbReference>
<dbReference type="GO" id="GO:0008360">
    <property type="term" value="P:regulation of cell shape"/>
    <property type="evidence" value="ECO:0007669"/>
    <property type="project" value="UniProtKB-KW"/>
</dbReference>
<dbReference type="EC" id="3.4.16.4" evidence="14"/>
<dbReference type="GO" id="GO:0008658">
    <property type="term" value="F:penicillin binding"/>
    <property type="evidence" value="ECO:0007669"/>
    <property type="project" value="UniProtKB-UniRule"/>
</dbReference>
<dbReference type="UniPathway" id="UPA00219"/>
<keyword evidence="3 14" id="KW-1003">Cell membrane</keyword>
<dbReference type="NCBIfam" id="TIGR03423">
    <property type="entry name" value="pbp2_mrdA"/>
    <property type="match status" value="1"/>
</dbReference>
<keyword evidence="12 14" id="KW-0472">Membrane</keyword>
<evidence type="ECO:0000256" key="8">
    <source>
        <dbReference type="ARBA" id="ARBA00022801"/>
    </source>
</evidence>
<reference evidence="17 18" key="1">
    <citation type="journal article" date="2018" name="Nat. Biotechnol.">
        <title>A standardized bacterial taxonomy based on genome phylogeny substantially revises the tree of life.</title>
        <authorList>
            <person name="Parks D.H."/>
            <person name="Chuvochina M."/>
            <person name="Waite D.W."/>
            <person name="Rinke C."/>
            <person name="Skarshewski A."/>
            <person name="Chaumeil P.A."/>
            <person name="Hugenholtz P."/>
        </authorList>
    </citation>
    <scope>NUCLEOTIDE SEQUENCE [LARGE SCALE GENOMIC DNA]</scope>
    <source>
        <strain evidence="17">UBA9360</strain>
    </source>
</reference>
<keyword evidence="9 14" id="KW-0133">Cell shape</keyword>
<keyword evidence="5 14" id="KW-0121">Carboxypeptidase</keyword>
<evidence type="ECO:0000256" key="4">
    <source>
        <dbReference type="ARBA" id="ARBA00022519"/>
    </source>
</evidence>
<dbReference type="Pfam" id="PF03717">
    <property type="entry name" value="PBP_dimer"/>
    <property type="match status" value="1"/>
</dbReference>
<keyword evidence="7 14" id="KW-0812">Transmembrane</keyword>
<evidence type="ECO:0000256" key="11">
    <source>
        <dbReference type="ARBA" id="ARBA00022989"/>
    </source>
</evidence>
<feature type="binding site" evidence="14">
    <location>
        <position position="375"/>
    </location>
    <ligand>
        <name>Zn(2+)</name>
        <dbReference type="ChEBI" id="CHEBI:29105"/>
    </ligand>
</feature>
<dbReference type="RefSeq" id="WP_006955182.1">
    <property type="nucleotide sequence ID" value="NZ_DBGH01000092.1"/>
</dbReference>
<sequence>MRTRTPIRDHDAESSLFAGRVIFAIVVIIGLFAVILGNLYHLQVDEYNDLQTRSNDNRIKLVPIAPNRGLIYDRNGTLLAENLPVYSLEVIPEEVTDLEQQVARIANLLEIPPEAIEDFEQNVKTQRRFNHVTVLDDMNEQQIARFAAKQHKFPGFSIEARLVRHYPFDDLLTHVVGYVAKINRRDVQRLDEEERLPNYAASRTIGKLGIEKYYEEQLHGEVGYRSVEVNNRGRVVRTLNTEPPTPGSDIVLELDIELQRKATEILGENRGSIILMDAQTGGILAMASTPSYNPNWFVSGISVDRYRSLLNSRHSPLLNRATQGGYPPASTIKPQLGLLGLQSGEITPTTRIWDPGWFEIKGVDRRYRDWLAWGHGWVNVSKAIRESCDTFYYDLALKLGVDQISDFMHQFGFGEKTGIDIAEEIPAIMPNSGWKRARYGQPWYAGETLSVGIGQSYWTATPMQLAAATGVMANNGEFVIPRLLRGYGTLDDMQVVEPKYNQPVQVDKQSYWQVVHDAMVEVTSSIHGTAHSAFRHAPYTSAGKTGTAQVVNLGEDEEYVAEEVAEKYRDNAMYIGYAPAESPEVVIAVAIENVVGGGGSIAAPAARRLLDTWHKRYHPEQYEEVESAND</sequence>
<dbReference type="Gene3D" id="3.40.710.10">
    <property type="entry name" value="DD-peptidase/beta-lactamase superfamily"/>
    <property type="match status" value="1"/>
</dbReference>
<comment type="catalytic activity">
    <reaction evidence="14">
        <text>Preferential cleavage: (Ac)2-L-Lys-D-Ala-|-D-Ala. Also transpeptidation of peptidyl-alanyl moieties that are N-acyl substituents of D-alanine.</text>
        <dbReference type="EC" id="3.4.16.4"/>
    </reaction>
</comment>
<organism evidence="17 18">
    <name type="scientific">Idiomarina baltica</name>
    <dbReference type="NCBI Taxonomy" id="190892"/>
    <lineage>
        <taxon>Bacteria</taxon>
        <taxon>Pseudomonadati</taxon>
        <taxon>Pseudomonadota</taxon>
        <taxon>Gammaproteobacteria</taxon>
        <taxon>Alteromonadales</taxon>
        <taxon>Idiomarinaceae</taxon>
        <taxon>Idiomarina</taxon>
    </lineage>
</organism>
<evidence type="ECO:0000256" key="10">
    <source>
        <dbReference type="ARBA" id="ARBA00022984"/>
    </source>
</evidence>
<dbReference type="GO" id="GO:0071555">
    <property type="term" value="P:cell wall organization"/>
    <property type="evidence" value="ECO:0007669"/>
    <property type="project" value="UniProtKB-KW"/>
</dbReference>
<keyword evidence="13 14" id="KW-0961">Cell wall biogenesis/degradation</keyword>
<dbReference type="GO" id="GO:0009002">
    <property type="term" value="F:serine-type D-Ala-D-Ala carboxypeptidase activity"/>
    <property type="evidence" value="ECO:0007669"/>
    <property type="project" value="UniProtKB-UniRule"/>
</dbReference>
<comment type="similarity">
    <text evidence="14">Belongs to the transpeptidase family. MrdA subfamily.</text>
</comment>
<feature type="active site" description="Acyl-ester intermediate" evidence="14">
    <location>
        <position position="330"/>
    </location>
</feature>
<dbReference type="GO" id="GO:0071972">
    <property type="term" value="F:peptidoglycan L,D-transpeptidase activity"/>
    <property type="evidence" value="ECO:0007669"/>
    <property type="project" value="TreeGrafter"/>
</dbReference>
<name>A0A348WPB0_9GAMM</name>
<dbReference type="STRING" id="314276.OS145_12485"/>
<dbReference type="SUPFAM" id="SSF56601">
    <property type="entry name" value="beta-lactamase/transpeptidase-like"/>
    <property type="match status" value="1"/>
</dbReference>
<comment type="subcellular location">
    <subcellularLocation>
        <location evidence="14">Cell inner membrane</location>
        <topology evidence="14">Single-pass membrane protein</topology>
    </subcellularLocation>
    <subcellularLocation>
        <location evidence="2">Cell membrane</location>
    </subcellularLocation>
    <subcellularLocation>
        <location evidence="1">Membrane</location>
        <topology evidence="1">Single-pass membrane protein</topology>
    </subcellularLocation>
</comment>
<keyword evidence="11 14" id="KW-1133">Transmembrane helix</keyword>
<feature type="binding site" evidence="14">
    <location>
        <position position="369"/>
    </location>
    <ligand>
        <name>Zn(2+)</name>
        <dbReference type="ChEBI" id="CHEBI:29105"/>
    </ligand>
</feature>
<dbReference type="SUPFAM" id="SSF56519">
    <property type="entry name" value="Penicillin binding protein dimerisation domain"/>
    <property type="match status" value="1"/>
</dbReference>
<dbReference type="GO" id="GO:0008270">
    <property type="term" value="F:zinc ion binding"/>
    <property type="evidence" value="ECO:0007669"/>
    <property type="project" value="UniProtKB-UniRule"/>
</dbReference>
<evidence type="ECO:0000256" key="1">
    <source>
        <dbReference type="ARBA" id="ARBA00004167"/>
    </source>
</evidence>
<evidence type="ECO:0000313" key="17">
    <source>
        <dbReference type="EMBL" id="HAR56372.1"/>
    </source>
</evidence>
<dbReference type="InterPro" id="IPR050515">
    <property type="entry name" value="Beta-lactam/transpept"/>
</dbReference>
<feature type="binding site" evidence="14">
    <location>
        <position position="388"/>
    </location>
    <ligand>
        <name>Zn(2+)</name>
        <dbReference type="ChEBI" id="CHEBI:29105"/>
    </ligand>
</feature>
<keyword evidence="6 14" id="KW-0645">Protease</keyword>
<dbReference type="InterPro" id="IPR036138">
    <property type="entry name" value="PBP_dimer_sf"/>
</dbReference>
<evidence type="ECO:0000256" key="2">
    <source>
        <dbReference type="ARBA" id="ARBA00004236"/>
    </source>
</evidence>